<dbReference type="Gene3D" id="3.30.559.10">
    <property type="entry name" value="Chloramphenicol acetyltransferase-like domain"/>
    <property type="match status" value="1"/>
</dbReference>
<comment type="cofactor">
    <cofactor evidence="1 6">
        <name>(R)-lipoate</name>
        <dbReference type="ChEBI" id="CHEBI:83088"/>
    </cofactor>
</comment>
<dbReference type="Pfam" id="PF00198">
    <property type="entry name" value="2-oxoacid_dh"/>
    <property type="match status" value="1"/>
</dbReference>
<dbReference type="InterPro" id="IPR004167">
    <property type="entry name" value="PSBD"/>
</dbReference>
<reference evidence="10 11" key="1">
    <citation type="submission" date="2018-03" db="EMBL/GenBank/DDBJ databases">
        <title>Brevisbacillus phylogenomics.</title>
        <authorList>
            <person name="Dunlap C."/>
        </authorList>
    </citation>
    <scope>NUCLEOTIDE SEQUENCE [LARGE SCALE GENOMIC DNA]</scope>
    <source>
        <strain evidence="10 11">NRRL B-41110</strain>
    </source>
</reference>
<accession>A0ABX5FQB4</accession>
<feature type="domain" description="Peripheral subunit-binding (PSBD)" evidence="9">
    <location>
        <begin position="126"/>
        <end position="163"/>
    </location>
</feature>
<feature type="region of interest" description="Disordered" evidence="7">
    <location>
        <begin position="82"/>
        <end position="111"/>
    </location>
</feature>
<evidence type="ECO:0000256" key="6">
    <source>
        <dbReference type="RuleBase" id="RU003423"/>
    </source>
</evidence>
<dbReference type="Gene3D" id="4.10.320.10">
    <property type="entry name" value="E3-binding domain"/>
    <property type="match status" value="1"/>
</dbReference>
<protein>
    <recommendedName>
        <fullName evidence="6">Dihydrolipoamide acetyltransferase component of pyruvate dehydrogenase complex</fullName>
        <ecNumber evidence="6">2.3.1.-</ecNumber>
    </recommendedName>
</protein>
<dbReference type="InterPro" id="IPR003016">
    <property type="entry name" value="2-oxoA_DH_lipoyl-BS"/>
</dbReference>
<evidence type="ECO:0000313" key="11">
    <source>
        <dbReference type="Proteomes" id="UP000241645"/>
    </source>
</evidence>
<evidence type="ECO:0000256" key="5">
    <source>
        <dbReference type="ARBA" id="ARBA00023315"/>
    </source>
</evidence>
<sequence length="445" mass="47224">MATKVLMPQLGESVTEGTISKWLVNVGDTVKKYDSLAEVTTDKVNAEVPSTVSGRVTEIVVPEGETVAVGTLILYIEESGAEGGTAAPASTPETTAPQAPATEQPKAATPAVSIQQAPVIDGPKQRYSPAVVMLSQQHGIDLSRVVGTGAGGRITRKDVQAIIDAGGQKPAETVKETVVQEPVAAVEQSTIVSTPVPSAPASTPAVSVEIPVASGDQVVPVTSIRRTIANRMVQSKHEAPHAWTMVEVDVTNLVNFRNQAKGEFAKKEGLNLTFLPFFIKAVVEALKEYPMINSTWAHDKIIVKKDINISIAVATEDALYVPVIKHADQKSILGIAKAVDDLAARTRAGKLTMDDMTGGTFTVNNTGSFGSVLSQPIINAPQAAILSVESIVKRPVVINDMIAVRSMVNLCMSLDHRVLDGLICGRFLQSVKQKLENVGPNTKLY</sequence>
<gene>
    <name evidence="10" type="ORF">C7R92_14935</name>
</gene>
<evidence type="ECO:0000256" key="1">
    <source>
        <dbReference type="ARBA" id="ARBA00001938"/>
    </source>
</evidence>
<evidence type="ECO:0000259" key="9">
    <source>
        <dbReference type="PROSITE" id="PS51826"/>
    </source>
</evidence>
<keyword evidence="3 6" id="KW-0808">Transferase</keyword>
<dbReference type="InterPro" id="IPR023213">
    <property type="entry name" value="CAT-like_dom_sf"/>
</dbReference>
<dbReference type="InterPro" id="IPR050743">
    <property type="entry name" value="2-oxoacid_DH_E2_comp"/>
</dbReference>
<feature type="domain" description="Lipoyl-binding" evidence="8">
    <location>
        <begin position="2"/>
        <end position="77"/>
    </location>
</feature>
<dbReference type="InterPro" id="IPR011053">
    <property type="entry name" value="Single_hybrid_motif"/>
</dbReference>
<evidence type="ECO:0000256" key="3">
    <source>
        <dbReference type="ARBA" id="ARBA00022679"/>
    </source>
</evidence>
<dbReference type="RefSeq" id="WP_106834801.1">
    <property type="nucleotide sequence ID" value="NZ_JARMEW010000016.1"/>
</dbReference>
<comment type="similarity">
    <text evidence="2 6">Belongs to the 2-oxoacid dehydrogenase family.</text>
</comment>
<dbReference type="PANTHER" id="PTHR43178">
    <property type="entry name" value="DIHYDROLIPOAMIDE ACETYLTRANSFERASE COMPONENT OF PYRUVATE DEHYDROGENASE COMPLEX"/>
    <property type="match status" value="1"/>
</dbReference>
<dbReference type="CDD" id="cd06849">
    <property type="entry name" value="lipoyl_domain"/>
    <property type="match status" value="1"/>
</dbReference>
<feature type="compositionally biased region" description="Low complexity" evidence="7">
    <location>
        <begin position="85"/>
        <end position="111"/>
    </location>
</feature>
<dbReference type="PROSITE" id="PS50968">
    <property type="entry name" value="BIOTINYL_LIPOYL"/>
    <property type="match status" value="1"/>
</dbReference>
<keyword evidence="4 6" id="KW-0450">Lipoyl</keyword>
<dbReference type="SUPFAM" id="SSF47005">
    <property type="entry name" value="Peripheral subunit-binding domain of 2-oxo acid dehydrogenase complex"/>
    <property type="match status" value="1"/>
</dbReference>
<dbReference type="SUPFAM" id="SSF52777">
    <property type="entry name" value="CoA-dependent acyltransferases"/>
    <property type="match status" value="1"/>
</dbReference>
<name>A0ABX5FQB4_9BACL</name>
<dbReference type="InterPro" id="IPR000089">
    <property type="entry name" value="Biotin_lipoyl"/>
</dbReference>
<dbReference type="PANTHER" id="PTHR43178:SF5">
    <property type="entry name" value="LIPOAMIDE ACYLTRANSFERASE COMPONENT OF BRANCHED-CHAIN ALPHA-KETO ACID DEHYDROGENASE COMPLEX, MITOCHONDRIAL"/>
    <property type="match status" value="1"/>
</dbReference>
<dbReference type="InterPro" id="IPR036625">
    <property type="entry name" value="E3-bd_dom_sf"/>
</dbReference>
<dbReference type="PROSITE" id="PS00189">
    <property type="entry name" value="LIPOYL"/>
    <property type="match status" value="1"/>
</dbReference>
<evidence type="ECO:0000259" key="8">
    <source>
        <dbReference type="PROSITE" id="PS50968"/>
    </source>
</evidence>
<dbReference type="GeneID" id="95751398"/>
<dbReference type="PROSITE" id="PS51826">
    <property type="entry name" value="PSBD"/>
    <property type="match status" value="1"/>
</dbReference>
<evidence type="ECO:0000256" key="7">
    <source>
        <dbReference type="SAM" id="MobiDB-lite"/>
    </source>
</evidence>
<dbReference type="InterPro" id="IPR001078">
    <property type="entry name" value="2-oxoacid_DH_actylTfrase"/>
</dbReference>
<evidence type="ECO:0000256" key="2">
    <source>
        <dbReference type="ARBA" id="ARBA00007317"/>
    </source>
</evidence>
<dbReference type="EC" id="2.3.1.-" evidence="6"/>
<comment type="caution">
    <text evidence="10">The sequence shown here is derived from an EMBL/GenBank/DDBJ whole genome shotgun (WGS) entry which is preliminary data.</text>
</comment>
<dbReference type="Proteomes" id="UP000241645">
    <property type="component" value="Unassembled WGS sequence"/>
</dbReference>
<dbReference type="Pfam" id="PF00364">
    <property type="entry name" value="Biotin_lipoyl"/>
    <property type="match status" value="1"/>
</dbReference>
<keyword evidence="5 6" id="KW-0012">Acyltransferase</keyword>
<keyword evidence="11" id="KW-1185">Reference proteome</keyword>
<evidence type="ECO:0000313" key="10">
    <source>
        <dbReference type="EMBL" id="PSK09659.1"/>
    </source>
</evidence>
<organism evidence="10 11">
    <name type="scientific">Brevibacillus porteri</name>
    <dbReference type="NCBI Taxonomy" id="2126350"/>
    <lineage>
        <taxon>Bacteria</taxon>
        <taxon>Bacillati</taxon>
        <taxon>Bacillota</taxon>
        <taxon>Bacilli</taxon>
        <taxon>Bacillales</taxon>
        <taxon>Paenibacillaceae</taxon>
        <taxon>Brevibacillus</taxon>
    </lineage>
</organism>
<dbReference type="EMBL" id="PXZO01000026">
    <property type="protein sequence ID" value="PSK09659.1"/>
    <property type="molecule type" value="Genomic_DNA"/>
</dbReference>
<dbReference type="Pfam" id="PF02817">
    <property type="entry name" value="E3_binding"/>
    <property type="match status" value="1"/>
</dbReference>
<dbReference type="SUPFAM" id="SSF51230">
    <property type="entry name" value="Single hybrid motif"/>
    <property type="match status" value="1"/>
</dbReference>
<proteinExistence type="inferred from homology"/>
<evidence type="ECO:0000256" key="4">
    <source>
        <dbReference type="ARBA" id="ARBA00022823"/>
    </source>
</evidence>
<dbReference type="Gene3D" id="2.40.50.100">
    <property type="match status" value="1"/>
</dbReference>